<dbReference type="GeneID" id="11532787"/>
<keyword evidence="3" id="KW-1185">Reference proteome</keyword>
<sequence length="541" mass="62587">MKGETAVCTLLYSLDYLPGVFTLGTRINKVLSSTECTVKFKVVLLVNESLWKNDISEEVKELLNKLFDNIIQIRPLNGQQLIEGLNKSNKNLLNRPELLFAVIKLKLWSLVEFEKIVYLDCDTLPIQNLFFNNILQDTKVQTKYQISASSDIGWPDMFNSGVMVIIPDLEVYDELTNFALNNISLDSSDQGILNQFFNPFFHKLSKSRLSKYSLLRLPFVYNITIPNNGYQYSPALNYFKNEIQCVHFIGVNKPWRITDGSRDENEYSNMWKNMYREFQLDYLLLNYMQKINLNSSINDIDSHCLNQLLKNHKTESQKDNNIQVPAQFNENKAKSDFVEHIIQESPNEPSSSTVISQSVDFKELQFKSGNESVPNTALYRNNVLITYEKKDELDTVNNNISFMATHPIERASDNIIYGKEMPLNQLVAPLPKEQLRKNTFLEDGTKNGTTVFDWEKTNYLEETERVFPDDTNGNLNLQRQDKTKYTTTTLQPSSAPQTQMPPKKKSDNNSTNNKRHNIPPIFEWENTDYLNTVTRTFPEDD</sequence>
<dbReference type="Gene3D" id="3.90.550.10">
    <property type="entry name" value="Spore Coat Polysaccharide Biosynthesis Protein SpsA, Chain A"/>
    <property type="match status" value="1"/>
</dbReference>
<dbReference type="PANTHER" id="PTHR11183">
    <property type="entry name" value="GLYCOGENIN SUBFAMILY MEMBER"/>
    <property type="match status" value="1"/>
</dbReference>
<dbReference type="InterPro" id="IPR050587">
    <property type="entry name" value="GNT1/Glycosyltrans_8"/>
</dbReference>
<dbReference type="InterPro" id="IPR029044">
    <property type="entry name" value="Nucleotide-diphossugar_trans"/>
</dbReference>
<dbReference type="Proteomes" id="UP000005666">
    <property type="component" value="Chromosome 1"/>
</dbReference>
<dbReference type="RefSeq" id="XP_003683811.1">
    <property type="nucleotide sequence ID" value="XM_003683763.1"/>
</dbReference>
<name>G8BN99_TETPH</name>
<dbReference type="AlphaFoldDB" id="G8BN99"/>
<dbReference type="EMBL" id="HE612856">
    <property type="protein sequence ID" value="CCE61377.1"/>
    <property type="molecule type" value="Genomic_DNA"/>
</dbReference>
<gene>
    <name evidence="2" type="primary">TPHA0A02970</name>
    <name evidence="2" type="ordered locus">TPHA_0A02970</name>
</gene>
<dbReference type="STRING" id="1071381.G8BN99"/>
<dbReference type="eggNOG" id="KOG1950">
    <property type="taxonomic scope" value="Eukaryota"/>
</dbReference>
<dbReference type="OMA" id="ISEECHR"/>
<evidence type="ECO:0000313" key="2">
    <source>
        <dbReference type="EMBL" id="CCE61377.1"/>
    </source>
</evidence>
<evidence type="ECO:0000313" key="3">
    <source>
        <dbReference type="Proteomes" id="UP000005666"/>
    </source>
</evidence>
<feature type="region of interest" description="Disordered" evidence="1">
    <location>
        <begin position="467"/>
        <end position="523"/>
    </location>
</feature>
<evidence type="ECO:0008006" key="4">
    <source>
        <dbReference type="Google" id="ProtNLM"/>
    </source>
</evidence>
<dbReference type="InterPro" id="IPR002495">
    <property type="entry name" value="Glyco_trans_8"/>
</dbReference>
<dbReference type="OrthoDB" id="2014201at2759"/>
<accession>G8BN99</accession>
<proteinExistence type="predicted"/>
<reference evidence="2 3" key="1">
    <citation type="journal article" date="2011" name="Proc. Natl. Acad. Sci. U.S.A.">
        <title>Evolutionary erosion of yeast sex chromosomes by mating-type switching accidents.</title>
        <authorList>
            <person name="Gordon J.L."/>
            <person name="Armisen D."/>
            <person name="Proux-Wera E."/>
            <person name="Oheigeartaigh S.S."/>
            <person name="Byrne K.P."/>
            <person name="Wolfe K.H."/>
        </authorList>
    </citation>
    <scope>NUCLEOTIDE SEQUENCE [LARGE SCALE GENOMIC DNA]</scope>
    <source>
        <strain evidence="3">ATCC 24235 / CBS 4417 / NBRC 1672 / NRRL Y-8282 / UCD 70-5</strain>
    </source>
</reference>
<dbReference type="CDD" id="cd02537">
    <property type="entry name" value="GT8_Glycogenin"/>
    <property type="match status" value="1"/>
</dbReference>
<dbReference type="KEGG" id="tpf:TPHA_0A02970"/>
<feature type="compositionally biased region" description="Polar residues" evidence="1">
    <location>
        <begin position="485"/>
        <end position="500"/>
    </location>
</feature>
<protein>
    <recommendedName>
        <fullName evidence="4">Glycogenin glucosyltransferase</fullName>
    </recommendedName>
</protein>
<dbReference type="GO" id="GO:0016757">
    <property type="term" value="F:glycosyltransferase activity"/>
    <property type="evidence" value="ECO:0007669"/>
    <property type="project" value="InterPro"/>
</dbReference>
<dbReference type="Pfam" id="PF01501">
    <property type="entry name" value="Glyco_transf_8"/>
    <property type="match status" value="1"/>
</dbReference>
<evidence type="ECO:0000256" key="1">
    <source>
        <dbReference type="SAM" id="MobiDB-lite"/>
    </source>
</evidence>
<dbReference type="SUPFAM" id="SSF53448">
    <property type="entry name" value="Nucleotide-diphospho-sugar transferases"/>
    <property type="match status" value="1"/>
</dbReference>
<organism evidence="2 3">
    <name type="scientific">Tetrapisispora phaffii (strain ATCC 24235 / CBS 4417 / NBRC 1672 / NRRL Y-8282 / UCD 70-5)</name>
    <name type="common">Yeast</name>
    <name type="synonym">Fabospora phaffii</name>
    <dbReference type="NCBI Taxonomy" id="1071381"/>
    <lineage>
        <taxon>Eukaryota</taxon>
        <taxon>Fungi</taxon>
        <taxon>Dikarya</taxon>
        <taxon>Ascomycota</taxon>
        <taxon>Saccharomycotina</taxon>
        <taxon>Saccharomycetes</taxon>
        <taxon>Saccharomycetales</taxon>
        <taxon>Saccharomycetaceae</taxon>
        <taxon>Tetrapisispora</taxon>
    </lineage>
</organism>
<dbReference type="HOGENOM" id="CLU_017171_4_1_1"/>